<name>A0A8B7PBI7_HYAAZ</name>
<keyword evidence="2" id="KW-1185">Reference proteome</keyword>
<dbReference type="GO" id="GO:0005615">
    <property type="term" value="C:extracellular space"/>
    <property type="evidence" value="ECO:0007669"/>
    <property type="project" value="TreeGrafter"/>
</dbReference>
<dbReference type="Pfam" id="PF00147">
    <property type="entry name" value="Fibrinogen_C"/>
    <property type="match status" value="1"/>
</dbReference>
<accession>A0A8B7PBI7</accession>
<dbReference type="RefSeq" id="XP_018023365.1">
    <property type="nucleotide sequence ID" value="XM_018167876.1"/>
</dbReference>
<feature type="non-terminal residue" evidence="3">
    <location>
        <position position="97"/>
    </location>
</feature>
<dbReference type="InterPro" id="IPR036056">
    <property type="entry name" value="Fibrinogen-like_C"/>
</dbReference>
<dbReference type="AlphaFoldDB" id="A0A8B7PBI7"/>
<dbReference type="InterPro" id="IPR014716">
    <property type="entry name" value="Fibrinogen_a/b/g_C_1"/>
</dbReference>
<dbReference type="PANTHER" id="PTHR19143">
    <property type="entry name" value="FIBRINOGEN/TENASCIN/ANGIOPOEITIN"/>
    <property type="match status" value="1"/>
</dbReference>
<dbReference type="SUPFAM" id="SSF56496">
    <property type="entry name" value="Fibrinogen C-terminal domain-like"/>
    <property type="match status" value="1"/>
</dbReference>
<dbReference type="InterPro" id="IPR002181">
    <property type="entry name" value="Fibrinogen_a/b/g_C_dom"/>
</dbReference>
<gene>
    <name evidence="3" type="primary">LOC108679281</name>
</gene>
<dbReference type="SMART" id="SM00186">
    <property type="entry name" value="FBG"/>
    <property type="match status" value="1"/>
</dbReference>
<evidence type="ECO:0000259" key="1">
    <source>
        <dbReference type="PROSITE" id="PS51406"/>
    </source>
</evidence>
<dbReference type="Gene3D" id="3.90.215.10">
    <property type="entry name" value="Gamma Fibrinogen, chain A, domain 1"/>
    <property type="match status" value="1"/>
</dbReference>
<evidence type="ECO:0000313" key="3">
    <source>
        <dbReference type="RefSeq" id="XP_018023365.1"/>
    </source>
</evidence>
<proteinExistence type="predicted"/>
<dbReference type="Proteomes" id="UP000694843">
    <property type="component" value="Unplaced"/>
</dbReference>
<sequence>MEGIFNILPPTGNIKRVKCDHSSDGDVGWTVVLLRQDGSVMFNRTLDEYIQGFGDPSGEVWIGLETLHALTNSRPHQLRVELTDFSSKAAFARYASF</sequence>
<evidence type="ECO:0000313" key="2">
    <source>
        <dbReference type="Proteomes" id="UP000694843"/>
    </source>
</evidence>
<reference evidence="3" key="1">
    <citation type="submission" date="2025-08" db="UniProtKB">
        <authorList>
            <consortium name="RefSeq"/>
        </authorList>
    </citation>
    <scope>IDENTIFICATION</scope>
</reference>
<dbReference type="PROSITE" id="PS51406">
    <property type="entry name" value="FIBRINOGEN_C_2"/>
    <property type="match status" value="1"/>
</dbReference>
<protein>
    <submittedName>
        <fullName evidence="3">Ficolin-1-A</fullName>
    </submittedName>
</protein>
<feature type="domain" description="Fibrinogen C-terminal" evidence="1">
    <location>
        <begin position="1"/>
        <end position="97"/>
    </location>
</feature>
<organism evidence="2 3">
    <name type="scientific">Hyalella azteca</name>
    <name type="common">Amphipod</name>
    <dbReference type="NCBI Taxonomy" id="294128"/>
    <lineage>
        <taxon>Eukaryota</taxon>
        <taxon>Metazoa</taxon>
        <taxon>Ecdysozoa</taxon>
        <taxon>Arthropoda</taxon>
        <taxon>Crustacea</taxon>
        <taxon>Multicrustacea</taxon>
        <taxon>Malacostraca</taxon>
        <taxon>Eumalacostraca</taxon>
        <taxon>Peracarida</taxon>
        <taxon>Amphipoda</taxon>
        <taxon>Senticaudata</taxon>
        <taxon>Talitrida</taxon>
        <taxon>Talitroidea</taxon>
        <taxon>Hyalellidae</taxon>
        <taxon>Hyalella</taxon>
    </lineage>
</organism>
<dbReference type="OrthoDB" id="6145874at2759"/>
<dbReference type="GeneID" id="108679281"/>
<dbReference type="OMA" id="AYTEYSN"/>
<dbReference type="KEGG" id="hazt:108679281"/>
<dbReference type="InterPro" id="IPR050373">
    <property type="entry name" value="Fibrinogen_C-term_domain"/>
</dbReference>
<dbReference type="PANTHER" id="PTHR19143:SF458">
    <property type="entry name" value="FIBRINOGEN C-TERMINAL DOMAIN-CONTAINING PROTEIN-RELATED"/>
    <property type="match status" value="1"/>
</dbReference>